<dbReference type="RefSeq" id="WP_116821557.1">
    <property type="nucleotide sequence ID" value="NZ_CP030926.1"/>
</dbReference>
<organism evidence="2 3">
    <name type="scientific">Peribacillus butanolivorans</name>
    <dbReference type="NCBI Taxonomy" id="421767"/>
    <lineage>
        <taxon>Bacteria</taxon>
        <taxon>Bacillati</taxon>
        <taxon>Bacillota</taxon>
        <taxon>Bacilli</taxon>
        <taxon>Bacillales</taxon>
        <taxon>Bacillaceae</taxon>
        <taxon>Peribacillus</taxon>
    </lineage>
</organism>
<protein>
    <recommendedName>
        <fullName evidence="1">RNA polymerase sigma-70 region 4 domain-containing protein</fullName>
    </recommendedName>
</protein>
<dbReference type="InterPro" id="IPR036388">
    <property type="entry name" value="WH-like_DNA-bd_sf"/>
</dbReference>
<feature type="domain" description="RNA polymerase sigma-70 region 4" evidence="1">
    <location>
        <begin position="63"/>
        <end position="107"/>
    </location>
</feature>
<proteinExistence type="predicted"/>
<dbReference type="SUPFAM" id="SSF88659">
    <property type="entry name" value="Sigma3 and sigma4 domains of RNA polymerase sigma factors"/>
    <property type="match status" value="1"/>
</dbReference>
<reference evidence="2 3" key="1">
    <citation type="submission" date="2018-07" db="EMBL/GenBank/DDBJ databases">
        <title>The molecular basis for the intramolecular migration of carboxyl group in the catabolism of para-hydroxybenzoate via gentisate.</title>
        <authorList>
            <person name="Zhao H."/>
            <person name="Xu Y."/>
            <person name="Lin S."/>
            <person name="Spain J.C."/>
            <person name="Zhou N.-Y."/>
        </authorList>
    </citation>
    <scope>NUCLEOTIDE SEQUENCE [LARGE SCALE GENOMIC DNA]</scope>
    <source>
        <strain evidence="2 3">PHB-7a</strain>
    </source>
</reference>
<evidence type="ECO:0000259" key="1">
    <source>
        <dbReference type="Pfam" id="PF04545"/>
    </source>
</evidence>
<keyword evidence="3" id="KW-1185">Reference proteome</keyword>
<gene>
    <name evidence="2" type="ORF">DTO10_16700</name>
</gene>
<sequence length="246" mass="28393">MGASKRDMHKKGREYDDNYPYEAAGIAALLRDINSLGESRWYNGDIDATTILVDLKLALDSPCLTPRMRQVLALYYFAQMTEEEVAEILSVTRQAVNYALENAIERVSTYMEFGYNKPTNARTDAIVLPTHPFLDWVNAVANGDAVVYSFSGRLTHWLASKGDKKAQEVIRQSVEHYTYVPVYDSDEEEYPAFTEDQFKWRDRRMSFVSEMKFDDGQTKAGFKKAAIINEEDDWCYPRQRIFAKRN</sequence>
<dbReference type="InterPro" id="IPR007630">
    <property type="entry name" value="RNA_pol_sigma70_r4"/>
</dbReference>
<dbReference type="EMBL" id="CP030926">
    <property type="protein sequence ID" value="AXN39836.1"/>
    <property type="molecule type" value="Genomic_DNA"/>
</dbReference>
<dbReference type="Gene3D" id="1.10.10.10">
    <property type="entry name" value="Winged helix-like DNA-binding domain superfamily/Winged helix DNA-binding domain"/>
    <property type="match status" value="1"/>
</dbReference>
<evidence type="ECO:0000313" key="3">
    <source>
        <dbReference type="Proteomes" id="UP000260457"/>
    </source>
</evidence>
<accession>A0ABM6XMU9</accession>
<dbReference type="InterPro" id="IPR013324">
    <property type="entry name" value="RNA_pol_sigma_r3/r4-like"/>
</dbReference>
<name>A0ABM6XMU9_9BACI</name>
<dbReference type="Proteomes" id="UP000260457">
    <property type="component" value="Chromosome"/>
</dbReference>
<evidence type="ECO:0000313" key="2">
    <source>
        <dbReference type="EMBL" id="AXN39836.1"/>
    </source>
</evidence>
<dbReference type="Pfam" id="PF04545">
    <property type="entry name" value="Sigma70_r4"/>
    <property type="match status" value="1"/>
</dbReference>